<dbReference type="GO" id="GO:0008374">
    <property type="term" value="F:O-acyltransferase activity"/>
    <property type="evidence" value="ECO:0007669"/>
    <property type="project" value="TreeGrafter"/>
</dbReference>
<dbReference type="GO" id="GO:0005829">
    <property type="term" value="C:cytosol"/>
    <property type="evidence" value="ECO:0007669"/>
    <property type="project" value="TreeGrafter"/>
</dbReference>
<comment type="caution">
    <text evidence="4">The sequence shown here is derived from an EMBL/GenBank/DDBJ whole genome shotgun (WGS) entry which is preliminary data.</text>
</comment>
<dbReference type="EMBL" id="PGFZ01000004">
    <property type="protein sequence ID" value="POZ52110.1"/>
    <property type="molecule type" value="Genomic_DNA"/>
</dbReference>
<gene>
    <name evidence="4" type="ORF">AADEFJLK_02332</name>
</gene>
<keyword evidence="2 4" id="KW-0808">Transferase</keyword>
<protein>
    <submittedName>
        <fullName evidence="4">Putative colanic acid biosynthesis acetyltransferase</fullName>
    </submittedName>
</protein>
<evidence type="ECO:0000313" key="5">
    <source>
        <dbReference type="Proteomes" id="UP000237423"/>
    </source>
</evidence>
<proteinExistence type="inferred from homology"/>
<evidence type="ECO:0000256" key="3">
    <source>
        <dbReference type="SAM" id="Phobius"/>
    </source>
</evidence>
<name>A0A2S5CMR1_9GAMM</name>
<keyword evidence="3" id="KW-0812">Transmembrane</keyword>
<keyword evidence="3" id="KW-0472">Membrane</keyword>
<feature type="transmembrane region" description="Helical" evidence="3">
    <location>
        <begin position="21"/>
        <end position="40"/>
    </location>
</feature>
<evidence type="ECO:0000313" key="4">
    <source>
        <dbReference type="EMBL" id="POZ52110.1"/>
    </source>
</evidence>
<evidence type="ECO:0000256" key="2">
    <source>
        <dbReference type="ARBA" id="ARBA00022679"/>
    </source>
</evidence>
<dbReference type="Gene3D" id="2.160.10.10">
    <property type="entry name" value="Hexapeptide repeat proteins"/>
    <property type="match status" value="1"/>
</dbReference>
<dbReference type="PANTHER" id="PTHR23416:SF23">
    <property type="entry name" value="ACETYLTRANSFERASE C18B11.09C-RELATED"/>
    <property type="match status" value="1"/>
</dbReference>
<dbReference type="SUPFAM" id="SSF51161">
    <property type="entry name" value="Trimeric LpxA-like enzymes"/>
    <property type="match status" value="1"/>
</dbReference>
<sequence>MYLDLYENSNFKRGASRIKEVFWLLSGDMFLAGSLPGSFWRVGLLRLFGAKIGVGVVIKPKLRVKFPWRLNIGNYCWLGESVWIDNLAEVNLGDHICISQGAYFCTGSHDWGKQSFDLIVKPINVASHSWIGAMSRVGPGVTIGEGTVLTFGSVATRALAPWSICSGNPAIEIKKRSMVKR</sequence>
<comment type="similarity">
    <text evidence="1">Belongs to the transferase hexapeptide repeat family.</text>
</comment>
<accession>A0A2S5CMR1</accession>
<dbReference type="InterPro" id="IPR011004">
    <property type="entry name" value="Trimer_LpxA-like_sf"/>
</dbReference>
<keyword evidence="3" id="KW-1133">Transmembrane helix</keyword>
<dbReference type="NCBIfam" id="NF007797">
    <property type="entry name" value="PRK10502.1"/>
    <property type="match status" value="1"/>
</dbReference>
<dbReference type="InterPro" id="IPR051159">
    <property type="entry name" value="Hexapeptide_acetyltransf"/>
</dbReference>
<organism evidence="4 5">
    <name type="scientific">Methylovulum psychrotolerans</name>
    <dbReference type="NCBI Taxonomy" id="1704499"/>
    <lineage>
        <taxon>Bacteria</taxon>
        <taxon>Pseudomonadati</taxon>
        <taxon>Pseudomonadota</taxon>
        <taxon>Gammaproteobacteria</taxon>
        <taxon>Methylococcales</taxon>
        <taxon>Methylococcaceae</taxon>
        <taxon>Methylovulum</taxon>
    </lineage>
</organism>
<dbReference type="RefSeq" id="WP_103974382.1">
    <property type="nucleotide sequence ID" value="NZ_PGFZ01000004.1"/>
</dbReference>
<reference evidence="4 5" key="1">
    <citation type="submission" date="2017-11" db="EMBL/GenBank/DDBJ databases">
        <title>Draft Genome Sequence of Methylobacter psychrotolerans Sph1T, an Obligate Methanotroph from Low-Temperature Environments.</title>
        <authorList>
            <person name="Oshkin I.Y."/>
            <person name="Miroshnikov K."/>
            <person name="Belova S.E."/>
            <person name="Korzhenkov A."/>
            <person name="Toshchakov S.V."/>
            <person name="Dedysh S.N."/>
        </authorList>
    </citation>
    <scope>NUCLEOTIDE SEQUENCE [LARGE SCALE GENOMIC DNA]</scope>
    <source>
        <strain evidence="4 5">Sph1</strain>
    </source>
</reference>
<evidence type="ECO:0000256" key="1">
    <source>
        <dbReference type="ARBA" id="ARBA00007274"/>
    </source>
</evidence>
<dbReference type="AlphaFoldDB" id="A0A2S5CMR1"/>
<dbReference type="Proteomes" id="UP000237423">
    <property type="component" value="Unassembled WGS sequence"/>
</dbReference>
<dbReference type="CDD" id="cd05825">
    <property type="entry name" value="LbH_wcaF_like"/>
    <property type="match status" value="1"/>
</dbReference>
<dbReference type="PANTHER" id="PTHR23416">
    <property type="entry name" value="SIALIC ACID SYNTHASE-RELATED"/>
    <property type="match status" value="1"/>
</dbReference>